<gene>
    <name evidence="2" type="ORF">GSU69_19475</name>
</gene>
<reference evidence="3" key="1">
    <citation type="submission" date="2019-12" db="EMBL/GenBank/DDBJ databases">
        <title>Complete and draft genome sequences of new strains and members of some known species of the genus Rathayibacter isolated from plants.</title>
        <authorList>
            <person name="Tarlachkov S.V."/>
            <person name="Starodumova I.P."/>
            <person name="Dorofeeva L.V."/>
            <person name="Prisyazhnaya N.V."/>
            <person name="Leyn S."/>
            <person name="Zlamal J."/>
            <person name="Elan M."/>
            <person name="Osterman A.L."/>
            <person name="Nadler S."/>
            <person name="Subbotin S.A."/>
            <person name="Evtushenko L.I."/>
        </authorList>
    </citation>
    <scope>NUCLEOTIDE SEQUENCE [LARGE SCALE GENOMIC DNA]</scope>
    <source>
        <strain evidence="3">VKM Ac-2802</strain>
        <plasmid evidence="3">unnamed1</plasmid>
    </source>
</reference>
<dbReference type="EMBL" id="CP047181">
    <property type="protein sequence ID" value="QHC65030.1"/>
    <property type="molecule type" value="Genomic_DNA"/>
</dbReference>
<keyword evidence="2" id="KW-0614">Plasmid</keyword>
<sequence>MAQRIPWLARGVHVGHVVGMLERSGIDVSEWSVEGLMFAITAWLTRDGRRVPDTFTSRNALGFYGWAIRQVITEHSRFDQARRDAAAERAADQQRRAAERAAEAARLANIDQDEVDRVIAQMKRDQHEYERAAREREAALKRAAAEAREELAIRTAELRSRG</sequence>
<dbReference type="Proteomes" id="UP000464597">
    <property type="component" value="Plasmid unnamed1"/>
</dbReference>
<evidence type="ECO:0000313" key="2">
    <source>
        <dbReference type="EMBL" id="QHC65030.1"/>
    </source>
</evidence>
<proteinExistence type="predicted"/>
<feature type="coiled-coil region" evidence="1">
    <location>
        <begin position="115"/>
        <end position="150"/>
    </location>
</feature>
<keyword evidence="1" id="KW-0175">Coiled coil</keyword>
<accession>A0ABX6H5U1</accession>
<evidence type="ECO:0000313" key="3">
    <source>
        <dbReference type="Proteomes" id="UP000464597"/>
    </source>
</evidence>
<protein>
    <submittedName>
        <fullName evidence="2">Uncharacterized protein</fullName>
    </submittedName>
</protein>
<dbReference type="RefSeq" id="WP_159424204.1">
    <property type="nucleotide sequence ID" value="NZ_CP047181.1"/>
</dbReference>
<name>A0ABX6H5U1_9MICO</name>
<keyword evidence="3" id="KW-1185">Reference proteome</keyword>
<organism evidence="2 3">
    <name type="scientific">Rathayibacter festucae</name>
    <dbReference type="NCBI Taxonomy" id="110937"/>
    <lineage>
        <taxon>Bacteria</taxon>
        <taxon>Bacillati</taxon>
        <taxon>Actinomycetota</taxon>
        <taxon>Actinomycetes</taxon>
        <taxon>Micrococcales</taxon>
        <taxon>Microbacteriaceae</taxon>
        <taxon>Rathayibacter</taxon>
    </lineage>
</organism>
<geneLocation type="plasmid" evidence="2 3">
    <name>unnamed1</name>
</geneLocation>
<evidence type="ECO:0000256" key="1">
    <source>
        <dbReference type="SAM" id="Coils"/>
    </source>
</evidence>